<reference evidence="1" key="1">
    <citation type="submission" date="2015-11" db="EMBL/GenBank/DDBJ databases">
        <title>De novo transcriptome assembly of four potential Pierce s Disease insect vectors from Arizona vineyards.</title>
        <authorList>
            <person name="Tassone E.E."/>
        </authorList>
    </citation>
    <scope>NUCLEOTIDE SEQUENCE</scope>
</reference>
<name>A0A1B6HED6_9HEMI</name>
<protein>
    <recommendedName>
        <fullName evidence="2">DUF4371 domain-containing protein</fullName>
    </recommendedName>
</protein>
<gene>
    <name evidence="1" type="ORF">g.1476</name>
</gene>
<evidence type="ECO:0008006" key="2">
    <source>
        <dbReference type="Google" id="ProtNLM"/>
    </source>
</evidence>
<dbReference type="EMBL" id="GECU01034757">
    <property type="protein sequence ID" value="JAS72949.1"/>
    <property type="molecule type" value="Transcribed_RNA"/>
</dbReference>
<evidence type="ECO:0000313" key="1">
    <source>
        <dbReference type="EMBL" id="JAS72949.1"/>
    </source>
</evidence>
<dbReference type="AlphaFoldDB" id="A0A1B6HED6"/>
<sequence length="107" mass="12081">MMASNMSGEFKGLQKLITDLQLLVTYIHCAAHLLNLAVEDSLRKLSVMRDTIRLSKDLINTIRALPKIIHILKTINYDDKFSKSASTLSNEVDNEINQQHSQTNNAL</sequence>
<accession>A0A1B6HED6</accession>
<organism evidence="1">
    <name type="scientific">Homalodisca liturata</name>
    <dbReference type="NCBI Taxonomy" id="320908"/>
    <lineage>
        <taxon>Eukaryota</taxon>
        <taxon>Metazoa</taxon>
        <taxon>Ecdysozoa</taxon>
        <taxon>Arthropoda</taxon>
        <taxon>Hexapoda</taxon>
        <taxon>Insecta</taxon>
        <taxon>Pterygota</taxon>
        <taxon>Neoptera</taxon>
        <taxon>Paraneoptera</taxon>
        <taxon>Hemiptera</taxon>
        <taxon>Auchenorrhyncha</taxon>
        <taxon>Membracoidea</taxon>
        <taxon>Cicadellidae</taxon>
        <taxon>Cicadellinae</taxon>
        <taxon>Proconiini</taxon>
        <taxon>Homalodisca</taxon>
    </lineage>
</organism>
<proteinExistence type="predicted"/>